<dbReference type="InterPro" id="IPR011008">
    <property type="entry name" value="Dimeric_a/b-barrel"/>
</dbReference>
<name>A0A838L8B9_9SPHN</name>
<dbReference type="EMBL" id="JACEIB010000003">
    <property type="protein sequence ID" value="MBA2933778.1"/>
    <property type="molecule type" value="Genomic_DNA"/>
</dbReference>
<dbReference type="Pfam" id="PF03992">
    <property type="entry name" value="ABM"/>
    <property type="match status" value="1"/>
</dbReference>
<sequence length="99" mass="11527">MSDGVTITFEMILKPGMGDVVVERLPAMLDETEQRPGYRDIRVVRHKDNPDRILLIETWDSEGHYRDYLAWRASRGETMEAILEAPPVMNVWPTMVVRR</sequence>
<accession>A0A838L8B9</accession>
<reference evidence="2 3" key="1">
    <citation type="submission" date="2020-07" db="EMBL/GenBank/DDBJ databases">
        <authorList>
            <person name="Sun Q."/>
        </authorList>
    </citation>
    <scope>NUCLEOTIDE SEQUENCE [LARGE SCALE GENOMIC DNA]</scope>
    <source>
        <strain evidence="2 3">CGMCC 1.13654</strain>
    </source>
</reference>
<dbReference type="SUPFAM" id="SSF54909">
    <property type="entry name" value="Dimeric alpha+beta barrel"/>
    <property type="match status" value="1"/>
</dbReference>
<evidence type="ECO:0000259" key="1">
    <source>
        <dbReference type="PROSITE" id="PS51725"/>
    </source>
</evidence>
<dbReference type="InterPro" id="IPR007138">
    <property type="entry name" value="ABM_dom"/>
</dbReference>
<organism evidence="2 3">
    <name type="scientific">Sphingomonas chungangi</name>
    <dbReference type="NCBI Taxonomy" id="2683589"/>
    <lineage>
        <taxon>Bacteria</taxon>
        <taxon>Pseudomonadati</taxon>
        <taxon>Pseudomonadota</taxon>
        <taxon>Alphaproteobacteria</taxon>
        <taxon>Sphingomonadales</taxon>
        <taxon>Sphingomonadaceae</taxon>
        <taxon>Sphingomonas</taxon>
    </lineage>
</organism>
<comment type="caution">
    <text evidence="2">The sequence shown here is derived from an EMBL/GenBank/DDBJ whole genome shotgun (WGS) entry which is preliminary data.</text>
</comment>
<keyword evidence="2" id="KW-0503">Monooxygenase</keyword>
<dbReference type="GO" id="GO:0004497">
    <property type="term" value="F:monooxygenase activity"/>
    <property type="evidence" value="ECO:0007669"/>
    <property type="project" value="UniProtKB-KW"/>
</dbReference>
<feature type="domain" description="ABM" evidence="1">
    <location>
        <begin position="5"/>
        <end position="97"/>
    </location>
</feature>
<evidence type="ECO:0000313" key="3">
    <source>
        <dbReference type="Proteomes" id="UP000570166"/>
    </source>
</evidence>
<gene>
    <name evidence="2" type="ORF">HZF05_06655</name>
</gene>
<dbReference type="AlphaFoldDB" id="A0A838L8B9"/>
<dbReference type="Proteomes" id="UP000570166">
    <property type="component" value="Unassembled WGS sequence"/>
</dbReference>
<dbReference type="RefSeq" id="WP_160363576.1">
    <property type="nucleotide sequence ID" value="NZ_JACEIB010000003.1"/>
</dbReference>
<protein>
    <submittedName>
        <fullName evidence="2">Antibiotic biosynthesis monooxygenase</fullName>
    </submittedName>
</protein>
<evidence type="ECO:0000313" key="2">
    <source>
        <dbReference type="EMBL" id="MBA2933778.1"/>
    </source>
</evidence>
<keyword evidence="2" id="KW-0560">Oxidoreductase</keyword>
<keyword evidence="3" id="KW-1185">Reference proteome</keyword>
<proteinExistence type="predicted"/>
<dbReference type="Gene3D" id="3.30.70.100">
    <property type="match status" value="1"/>
</dbReference>
<dbReference type="PROSITE" id="PS51725">
    <property type="entry name" value="ABM"/>
    <property type="match status" value="1"/>
</dbReference>